<sequence>MVTMGKRLTCLRLQLAAIFVVTVLRGTDAITITSTGPQTIQKAQGDTVTLGCTYSTASTDTGSLDIEWLNVRPDMTQKDQLILSYTGGQMLHYGDPSLSARLSFTQDPTQGDASINLTGLKTTDTATYQCKVKKSPGVDMRKVTLVVMGPPSVPKCWVKGSEYKGSDAVLQCRSSTGSIPLTYVWTRETGGSMPPTATQNGQSGELLIRNNSQSYSGNYLCVVSNPVGQAQCQYTLNAYDPPNKAGIIAGAVIGALLLLLLLLFLIWLLICCCHKRRYEKEVAHEIREDAPAPDSRPGSRNSSFRSVLGYRSHAGVVYSSVRNARPNRTQSSNSSMKNGRNNSMQKPSEQKVAPVPPPVLKYDSAYGYAV</sequence>
<reference evidence="1" key="1">
    <citation type="submission" date="2021-05" db="EMBL/GenBank/DDBJ databases">
        <authorList>
            <person name="Pan Q."/>
            <person name="Jouanno E."/>
            <person name="Zahm M."/>
            <person name="Klopp C."/>
            <person name="Cabau C."/>
            <person name="Louis A."/>
            <person name="Berthelot C."/>
            <person name="Parey E."/>
            <person name="Roest Crollius H."/>
            <person name="Montfort J."/>
            <person name="Robinson-Rechavi M."/>
            <person name="Bouchez O."/>
            <person name="Lampietro C."/>
            <person name="Lopez Roques C."/>
            <person name="Donnadieu C."/>
            <person name="Postlethwait J."/>
            <person name="Bobe J."/>
            <person name="Dillon D."/>
            <person name="Chandos A."/>
            <person name="von Hippel F."/>
            <person name="Guiguen Y."/>
        </authorList>
    </citation>
    <scope>NUCLEOTIDE SEQUENCE</scope>
    <source>
        <strain evidence="1">YG-Jan2019</strain>
    </source>
</reference>
<dbReference type="EMBL" id="CM055750">
    <property type="protein sequence ID" value="KAJ7994183.1"/>
    <property type="molecule type" value="Genomic_DNA"/>
</dbReference>
<evidence type="ECO:0000313" key="1">
    <source>
        <dbReference type="EMBL" id="KAJ7994183.1"/>
    </source>
</evidence>
<proteinExistence type="predicted"/>
<evidence type="ECO:0000313" key="2">
    <source>
        <dbReference type="Proteomes" id="UP001157502"/>
    </source>
</evidence>
<name>A0ACC2FS67_DALPE</name>
<protein>
    <submittedName>
        <fullName evidence="1">Uncharacterized protein</fullName>
    </submittedName>
</protein>
<comment type="caution">
    <text evidence="1">The sequence shown here is derived from an EMBL/GenBank/DDBJ whole genome shotgun (WGS) entry which is preliminary data.</text>
</comment>
<dbReference type="Proteomes" id="UP001157502">
    <property type="component" value="Chromosome 23"/>
</dbReference>
<gene>
    <name evidence="1" type="ORF">DPEC_G00263270</name>
</gene>
<organism evidence="1 2">
    <name type="scientific">Dallia pectoralis</name>
    <name type="common">Alaska blackfish</name>
    <dbReference type="NCBI Taxonomy" id="75939"/>
    <lineage>
        <taxon>Eukaryota</taxon>
        <taxon>Metazoa</taxon>
        <taxon>Chordata</taxon>
        <taxon>Craniata</taxon>
        <taxon>Vertebrata</taxon>
        <taxon>Euteleostomi</taxon>
        <taxon>Actinopterygii</taxon>
        <taxon>Neopterygii</taxon>
        <taxon>Teleostei</taxon>
        <taxon>Protacanthopterygii</taxon>
        <taxon>Esociformes</taxon>
        <taxon>Umbridae</taxon>
        <taxon>Dallia</taxon>
    </lineage>
</organism>
<keyword evidence="2" id="KW-1185">Reference proteome</keyword>
<accession>A0ACC2FS67</accession>